<reference evidence="2 3" key="1">
    <citation type="submission" date="2018-10" db="EMBL/GenBank/DDBJ databases">
        <title>Sequencing the genomes of 1000 actinobacteria strains.</title>
        <authorList>
            <person name="Klenk H.-P."/>
        </authorList>
    </citation>
    <scope>NUCLEOTIDE SEQUENCE [LARGE SCALE GENOMIC DNA]</scope>
    <source>
        <strain evidence="2 3">DSM 43911</strain>
    </source>
</reference>
<proteinExistence type="predicted"/>
<evidence type="ECO:0000313" key="3">
    <source>
        <dbReference type="Proteomes" id="UP000272729"/>
    </source>
</evidence>
<sequence>MTEPTADRAAEPTAPEPADAPAEPTARTAEAPTPAAPAAEAAEPAAPGPEAAEPAAPAPEAAEPAAPAAEPAAPQAEVAPEVPEAEAEVSAAADVTATGAVGPGGMPAVDPQLLFGSLNLAAIEADIEAMMSDKMSELDGMLAGLEELVGRLESEITSLETPPPDDTTTP</sequence>
<name>A0A495XFI5_9PSEU</name>
<feature type="compositionally biased region" description="Low complexity" evidence="1">
    <location>
        <begin position="11"/>
        <end position="91"/>
    </location>
</feature>
<evidence type="ECO:0000313" key="2">
    <source>
        <dbReference type="EMBL" id="RKT71895.1"/>
    </source>
</evidence>
<feature type="region of interest" description="Disordered" evidence="1">
    <location>
        <begin position="1"/>
        <end position="91"/>
    </location>
</feature>
<evidence type="ECO:0000256" key="1">
    <source>
        <dbReference type="SAM" id="MobiDB-lite"/>
    </source>
</evidence>
<protein>
    <submittedName>
        <fullName evidence="2">Uncharacterized protein</fullName>
    </submittedName>
</protein>
<dbReference type="AlphaFoldDB" id="A0A495XFI5"/>
<dbReference type="RefSeq" id="WP_170199655.1">
    <property type="nucleotide sequence ID" value="NZ_JBIUBA010000008.1"/>
</dbReference>
<gene>
    <name evidence="2" type="ORF">DFJ66_5194</name>
</gene>
<accession>A0A495XFI5</accession>
<keyword evidence="3" id="KW-1185">Reference proteome</keyword>
<dbReference type="Proteomes" id="UP000272729">
    <property type="component" value="Unassembled WGS sequence"/>
</dbReference>
<comment type="caution">
    <text evidence="2">The sequence shown here is derived from an EMBL/GenBank/DDBJ whole genome shotgun (WGS) entry which is preliminary data.</text>
</comment>
<organism evidence="2 3">
    <name type="scientific">Saccharothrix variisporea</name>
    <dbReference type="NCBI Taxonomy" id="543527"/>
    <lineage>
        <taxon>Bacteria</taxon>
        <taxon>Bacillati</taxon>
        <taxon>Actinomycetota</taxon>
        <taxon>Actinomycetes</taxon>
        <taxon>Pseudonocardiales</taxon>
        <taxon>Pseudonocardiaceae</taxon>
        <taxon>Saccharothrix</taxon>
    </lineage>
</organism>
<feature type="compositionally biased region" description="Basic and acidic residues" evidence="1">
    <location>
        <begin position="1"/>
        <end position="10"/>
    </location>
</feature>
<dbReference type="EMBL" id="RBXR01000001">
    <property type="protein sequence ID" value="RKT71895.1"/>
    <property type="molecule type" value="Genomic_DNA"/>
</dbReference>